<dbReference type="EMBL" id="CP025066">
    <property type="protein sequence ID" value="AUX08047.1"/>
    <property type="molecule type" value="Genomic_DNA"/>
</dbReference>
<protein>
    <submittedName>
        <fullName evidence="10">Polar amino acid transport system permease protein</fullName>
    </submittedName>
</protein>
<dbReference type="GO" id="GO:0006865">
    <property type="term" value="P:amino acid transport"/>
    <property type="evidence" value="ECO:0007669"/>
    <property type="project" value="UniProtKB-KW"/>
</dbReference>
<dbReference type="Proteomes" id="UP000263012">
    <property type="component" value="Chromosome"/>
</dbReference>
<dbReference type="CDD" id="cd06261">
    <property type="entry name" value="TM_PBP2"/>
    <property type="match status" value="1"/>
</dbReference>
<proteinExistence type="inferred from homology"/>
<evidence type="ECO:0000256" key="6">
    <source>
        <dbReference type="ARBA" id="ARBA00022989"/>
    </source>
</evidence>
<dbReference type="Gene3D" id="1.10.3720.10">
    <property type="entry name" value="MetI-like"/>
    <property type="match status" value="1"/>
</dbReference>
<dbReference type="GO" id="GO:0043190">
    <property type="term" value="C:ATP-binding cassette (ABC) transporter complex"/>
    <property type="evidence" value="ECO:0007669"/>
    <property type="project" value="InterPro"/>
</dbReference>
<evidence type="ECO:0000256" key="4">
    <source>
        <dbReference type="ARBA" id="ARBA00022692"/>
    </source>
</evidence>
<keyword evidence="6 8" id="KW-1133">Transmembrane helix</keyword>
<dbReference type="InterPro" id="IPR010065">
    <property type="entry name" value="AA_ABC_transptr_permease_3TM"/>
</dbReference>
<keyword evidence="4 8" id="KW-0812">Transmembrane</keyword>
<accession>A0A343TG25</accession>
<dbReference type="GeneID" id="37876729"/>
<dbReference type="Pfam" id="PF00528">
    <property type="entry name" value="BPD_transp_1"/>
    <property type="match status" value="1"/>
</dbReference>
<dbReference type="InterPro" id="IPR043429">
    <property type="entry name" value="ArtM/GltK/GlnP/TcyL/YhdX-like"/>
</dbReference>
<evidence type="ECO:0000256" key="3">
    <source>
        <dbReference type="ARBA" id="ARBA00022475"/>
    </source>
</evidence>
<feature type="transmembrane region" description="Helical" evidence="8">
    <location>
        <begin position="68"/>
        <end position="90"/>
    </location>
</feature>
<keyword evidence="3" id="KW-1003">Cell membrane</keyword>
<evidence type="ECO:0000256" key="7">
    <source>
        <dbReference type="ARBA" id="ARBA00023136"/>
    </source>
</evidence>
<dbReference type="NCBIfam" id="TIGR01726">
    <property type="entry name" value="HEQRo_perm_3TM"/>
    <property type="match status" value="1"/>
</dbReference>
<evidence type="ECO:0000256" key="2">
    <source>
        <dbReference type="ARBA" id="ARBA00022448"/>
    </source>
</evidence>
<sequence length="314" mass="33987">MPDTTTPSGTTRPATIRGRVDEATPSVGRLALYVAGAVFWGWVLFRWVNRWLGEPFVPDGEPMVPAAAVEAALAGLPVMGAYAGGIAFAVETLPRLAGGLWLTVLITLSSLFVGFFIAVPLAVTRVYGNYSAYASLAYTELLRGTPLLAQLFVLHFGLNIGGYVPTFLEGVFPRNVVWVAIVGFILNGAAYQAEYIRGSLESVETGQITAGRAIGLTKIETIYYVVLPQGLRYAIPSWTNEFVYLIKYSSLAAFITVPELYYRAFAIASDTFRYTAIFVVVGLLYLALVLTASNVMAWIERKTAIPGVGTGSER</sequence>
<feature type="transmembrane region" description="Helical" evidence="8">
    <location>
        <begin position="175"/>
        <end position="193"/>
    </location>
</feature>
<keyword evidence="7 8" id="KW-0472">Membrane</keyword>
<keyword evidence="5" id="KW-0029">Amino-acid transport</keyword>
<evidence type="ECO:0000313" key="11">
    <source>
        <dbReference type="Proteomes" id="UP000263012"/>
    </source>
</evidence>
<reference evidence="11" key="1">
    <citation type="submission" date="2017-11" db="EMBL/GenBank/DDBJ databases">
        <title>Phenotypic and genomic properties of facultatively anaerobic sulfur-reducing natronoarchaea from hypersaline soda lakes.</title>
        <authorList>
            <person name="Sorokin D.Y."/>
            <person name="Kublanov I.V."/>
            <person name="Roman P."/>
            <person name="Sinninghe Damste J.S."/>
            <person name="Golyshin P.N."/>
            <person name="Rojo D."/>
            <person name="Ciordia S."/>
            <person name="Mena M.D.C."/>
            <person name="Ferrer M."/>
            <person name="Messina E."/>
            <person name="Smedile F."/>
            <person name="La Spada G."/>
            <person name="La Cono V."/>
            <person name="Yakimov M.M."/>
        </authorList>
    </citation>
    <scope>NUCLEOTIDE SEQUENCE [LARGE SCALE GENOMIC DNA]</scope>
    <source>
        <strain evidence="11">AArc-Sl</strain>
    </source>
</reference>
<evidence type="ECO:0000256" key="8">
    <source>
        <dbReference type="RuleBase" id="RU363032"/>
    </source>
</evidence>
<feature type="transmembrane region" description="Helical" evidence="8">
    <location>
        <begin position="147"/>
        <end position="168"/>
    </location>
</feature>
<feature type="transmembrane region" description="Helical" evidence="8">
    <location>
        <begin position="242"/>
        <end position="262"/>
    </location>
</feature>
<name>A0A343TG25_9EURY</name>
<dbReference type="RefSeq" id="WP_119814248.1">
    <property type="nucleotide sequence ID" value="NZ_CP025066.1"/>
</dbReference>
<dbReference type="PROSITE" id="PS50928">
    <property type="entry name" value="ABC_TM1"/>
    <property type="match status" value="1"/>
</dbReference>
<evidence type="ECO:0000259" key="9">
    <source>
        <dbReference type="PROSITE" id="PS50928"/>
    </source>
</evidence>
<dbReference type="SUPFAM" id="SSF161098">
    <property type="entry name" value="MetI-like"/>
    <property type="match status" value="1"/>
</dbReference>
<organism evidence="10 11">
    <name type="scientific">Halalkaliarchaeum desulfuricum</name>
    <dbReference type="NCBI Taxonomy" id="2055893"/>
    <lineage>
        <taxon>Archaea</taxon>
        <taxon>Methanobacteriati</taxon>
        <taxon>Methanobacteriota</taxon>
        <taxon>Stenosarchaea group</taxon>
        <taxon>Halobacteria</taxon>
        <taxon>Halobacteriales</taxon>
        <taxon>Haloferacaceae</taxon>
        <taxon>Halalkaliarchaeum</taxon>
    </lineage>
</organism>
<dbReference type="InterPro" id="IPR000515">
    <property type="entry name" value="MetI-like"/>
</dbReference>
<feature type="transmembrane region" description="Helical" evidence="8">
    <location>
        <begin position="102"/>
        <end position="127"/>
    </location>
</feature>
<evidence type="ECO:0000313" key="10">
    <source>
        <dbReference type="EMBL" id="AUX08047.1"/>
    </source>
</evidence>
<dbReference type="GO" id="GO:0022857">
    <property type="term" value="F:transmembrane transporter activity"/>
    <property type="evidence" value="ECO:0007669"/>
    <property type="project" value="InterPro"/>
</dbReference>
<feature type="domain" description="ABC transmembrane type-1" evidence="9">
    <location>
        <begin position="100"/>
        <end position="296"/>
    </location>
</feature>
<keyword evidence="11" id="KW-1185">Reference proteome</keyword>
<feature type="transmembrane region" description="Helical" evidence="8">
    <location>
        <begin position="30"/>
        <end position="48"/>
    </location>
</feature>
<comment type="similarity">
    <text evidence="8">Belongs to the binding-protein-dependent transport system permease family.</text>
</comment>
<dbReference type="AlphaFoldDB" id="A0A343TG25"/>
<dbReference type="OrthoDB" id="60458at2157"/>
<comment type="subcellular location">
    <subcellularLocation>
        <location evidence="1 8">Cell membrane</location>
        <topology evidence="1 8">Multi-pass membrane protein</topology>
    </subcellularLocation>
</comment>
<gene>
    <name evidence="10" type="ORF">AArcSl_0394</name>
</gene>
<evidence type="ECO:0000256" key="5">
    <source>
        <dbReference type="ARBA" id="ARBA00022970"/>
    </source>
</evidence>
<dbReference type="PANTHER" id="PTHR30614:SF0">
    <property type="entry name" value="L-CYSTINE TRANSPORT SYSTEM PERMEASE PROTEIN TCYL"/>
    <property type="match status" value="1"/>
</dbReference>
<feature type="transmembrane region" description="Helical" evidence="8">
    <location>
        <begin position="274"/>
        <end position="299"/>
    </location>
</feature>
<evidence type="ECO:0000256" key="1">
    <source>
        <dbReference type="ARBA" id="ARBA00004651"/>
    </source>
</evidence>
<keyword evidence="2 8" id="KW-0813">Transport</keyword>
<dbReference type="PANTHER" id="PTHR30614">
    <property type="entry name" value="MEMBRANE COMPONENT OF AMINO ACID ABC TRANSPORTER"/>
    <property type="match status" value="1"/>
</dbReference>
<dbReference type="InterPro" id="IPR035906">
    <property type="entry name" value="MetI-like_sf"/>
</dbReference>
<dbReference type="KEGG" id="hdf:AArcSl_0394"/>